<name>A0A8K0CUV9_IGNLU</name>
<dbReference type="EMBL" id="VTPC01007365">
    <property type="protein sequence ID" value="KAF2894080.1"/>
    <property type="molecule type" value="Genomic_DNA"/>
</dbReference>
<feature type="compositionally biased region" description="Basic and acidic residues" evidence="1">
    <location>
        <begin position="85"/>
        <end position="99"/>
    </location>
</feature>
<feature type="compositionally biased region" description="Polar residues" evidence="1">
    <location>
        <begin position="103"/>
        <end position="128"/>
    </location>
</feature>
<accession>A0A8K0CUV9</accession>
<feature type="compositionally biased region" description="Basic and acidic residues" evidence="1">
    <location>
        <begin position="136"/>
        <end position="145"/>
    </location>
</feature>
<evidence type="ECO:0000313" key="2">
    <source>
        <dbReference type="EMBL" id="KAF2894080.1"/>
    </source>
</evidence>
<protein>
    <submittedName>
        <fullName evidence="2">Uncharacterized protein</fullName>
    </submittedName>
</protein>
<proteinExistence type="predicted"/>
<gene>
    <name evidence="2" type="ORF">ILUMI_12090</name>
</gene>
<keyword evidence="3" id="KW-1185">Reference proteome</keyword>
<feature type="region of interest" description="Disordered" evidence="1">
    <location>
        <begin position="83"/>
        <end position="151"/>
    </location>
</feature>
<reference evidence="2" key="1">
    <citation type="submission" date="2019-08" db="EMBL/GenBank/DDBJ databases">
        <title>The genome of the North American firefly Photinus pyralis.</title>
        <authorList>
            <consortium name="Photinus pyralis genome working group"/>
            <person name="Fallon T.R."/>
            <person name="Sander Lower S.E."/>
            <person name="Weng J.-K."/>
        </authorList>
    </citation>
    <scope>NUCLEOTIDE SEQUENCE</scope>
    <source>
        <strain evidence="2">TRF0915ILg1</strain>
        <tissue evidence="2">Whole body</tissue>
    </source>
</reference>
<evidence type="ECO:0000256" key="1">
    <source>
        <dbReference type="SAM" id="MobiDB-lite"/>
    </source>
</evidence>
<evidence type="ECO:0000313" key="3">
    <source>
        <dbReference type="Proteomes" id="UP000801492"/>
    </source>
</evidence>
<sequence length="151" mass="16811">MFTRTLKILRLAVNPPEEPTITFDGSDVIENDEEKIDQICDNFEGNSSGEVHSTSVKYLSLDNAGIEAGVQIKIDQSILVTNEIPESKEEPFDSDDSNRDSNFIPSKSSNEENILENKSNPHKNNGDQNVEADQEATNKKKENSKIRSNGK</sequence>
<dbReference type="AlphaFoldDB" id="A0A8K0CUV9"/>
<comment type="caution">
    <text evidence="2">The sequence shown here is derived from an EMBL/GenBank/DDBJ whole genome shotgun (WGS) entry which is preliminary data.</text>
</comment>
<dbReference type="Proteomes" id="UP000801492">
    <property type="component" value="Unassembled WGS sequence"/>
</dbReference>
<organism evidence="2 3">
    <name type="scientific">Ignelater luminosus</name>
    <name type="common">Cucubano</name>
    <name type="synonym">Pyrophorus luminosus</name>
    <dbReference type="NCBI Taxonomy" id="2038154"/>
    <lineage>
        <taxon>Eukaryota</taxon>
        <taxon>Metazoa</taxon>
        <taxon>Ecdysozoa</taxon>
        <taxon>Arthropoda</taxon>
        <taxon>Hexapoda</taxon>
        <taxon>Insecta</taxon>
        <taxon>Pterygota</taxon>
        <taxon>Neoptera</taxon>
        <taxon>Endopterygota</taxon>
        <taxon>Coleoptera</taxon>
        <taxon>Polyphaga</taxon>
        <taxon>Elateriformia</taxon>
        <taxon>Elateroidea</taxon>
        <taxon>Elateridae</taxon>
        <taxon>Agrypninae</taxon>
        <taxon>Pyrophorini</taxon>
        <taxon>Ignelater</taxon>
    </lineage>
</organism>